<sequence>MTQENRYDAPTLPGTYWERDAEHVVVRAHLAAGRMSVSQWHTLRQILDDYPDLDLRITTRQNARIYGADKALAEKLLSRLTEAGFQPVGKKGDIVINWDSGLRSDEVFDIYPYALAISDWQSSGLGRAAQVPGKLKTSMTSSPGALETVSYADLGFIAKRNDKGEPGFAVVGGGSLGAMPRLAAQLLDFVPAGDILRVMEAYAQVFIDLFAESKVGKKRMRFAIRKMGEEAFVAAFHKAYDDVKAKNLTGLPQNALRKRDWGEGIDANHPNLRATRFEGIYSLYLPIPAGIVPNEFVAALDDFVNYLEYRPELALAADQAVVVRDLAGDDALALLDALAPLMEKFGIGAAQSHIACVGADLCRFGLAHNSALSAVLRRFNAEELPEIGISGCMNSCSGHQVKPLGFWGKKSDHNDFANDIYEVVIGGSACRDAAGAIIGENIGSLSVKDVEAFLTDLIAQQKDSGEPWEQFVVNHADALKALVETYKA</sequence>
<dbReference type="GO" id="GO:0046872">
    <property type="term" value="F:metal ion binding"/>
    <property type="evidence" value="ECO:0007669"/>
    <property type="project" value="UniProtKB-KW"/>
</dbReference>
<gene>
    <name evidence="9" type="ORF">SAMN04489866_11045</name>
</gene>
<evidence type="ECO:0000256" key="3">
    <source>
        <dbReference type="ARBA" id="ARBA00022723"/>
    </source>
</evidence>
<dbReference type="Gene3D" id="3.30.413.10">
    <property type="entry name" value="Sulfite Reductase Hemoprotein, domain 1"/>
    <property type="match status" value="2"/>
</dbReference>
<proteinExistence type="predicted"/>
<dbReference type="OrthoDB" id="9800558at2"/>
<dbReference type="Pfam" id="PF01077">
    <property type="entry name" value="NIR_SIR"/>
    <property type="match status" value="1"/>
</dbReference>
<feature type="domain" description="Nitrite/Sulfite reductase ferredoxin-like" evidence="8">
    <location>
        <begin position="19"/>
        <end position="83"/>
    </location>
</feature>
<dbReference type="PANTHER" id="PTHR32439:SF9">
    <property type="entry name" value="BLR3264 PROTEIN"/>
    <property type="match status" value="1"/>
</dbReference>
<keyword evidence="2" id="KW-0349">Heme</keyword>
<reference evidence="9 10" key="1">
    <citation type="submission" date="2016-10" db="EMBL/GenBank/DDBJ databases">
        <authorList>
            <person name="de Groot N.N."/>
        </authorList>
    </citation>
    <scope>NUCLEOTIDE SEQUENCE [LARGE SCALE GENOMIC DNA]</scope>
    <source>
        <strain evidence="9 10">DSM 20475</strain>
    </source>
</reference>
<dbReference type="SUPFAM" id="SSF56014">
    <property type="entry name" value="Nitrite and sulphite reductase 4Fe-4S domain-like"/>
    <property type="match status" value="2"/>
</dbReference>
<dbReference type="InterPro" id="IPR005117">
    <property type="entry name" value="NiRdtase/SiRdtase_haem-b_fer"/>
</dbReference>
<evidence type="ECO:0000256" key="6">
    <source>
        <dbReference type="ARBA" id="ARBA00023014"/>
    </source>
</evidence>
<dbReference type="Gene3D" id="3.90.480.10">
    <property type="entry name" value="Sulfite Reductase Hemoprotein,Domain 2"/>
    <property type="match status" value="1"/>
</dbReference>
<evidence type="ECO:0000259" key="8">
    <source>
        <dbReference type="Pfam" id="PF03460"/>
    </source>
</evidence>
<dbReference type="EMBL" id="FNAF01000010">
    <property type="protein sequence ID" value="SDD92559.1"/>
    <property type="molecule type" value="Genomic_DNA"/>
</dbReference>
<keyword evidence="1" id="KW-0004">4Fe-4S</keyword>
<dbReference type="InterPro" id="IPR051329">
    <property type="entry name" value="NIR_SIR_4Fe-4S"/>
</dbReference>
<dbReference type="InterPro" id="IPR036136">
    <property type="entry name" value="Nit/Sulf_reduc_fer-like_dom_sf"/>
</dbReference>
<evidence type="ECO:0000256" key="4">
    <source>
        <dbReference type="ARBA" id="ARBA00023002"/>
    </source>
</evidence>
<dbReference type="PANTHER" id="PTHR32439">
    <property type="entry name" value="FERREDOXIN--NITRITE REDUCTASE, CHLOROPLASTIC"/>
    <property type="match status" value="1"/>
</dbReference>
<evidence type="ECO:0000313" key="10">
    <source>
        <dbReference type="Proteomes" id="UP000198995"/>
    </source>
</evidence>
<keyword evidence="10" id="KW-1185">Reference proteome</keyword>
<evidence type="ECO:0000256" key="2">
    <source>
        <dbReference type="ARBA" id="ARBA00022617"/>
    </source>
</evidence>
<accession>A0A1G6YQ79</accession>
<dbReference type="STRING" id="2741.SAMN04489866_11045"/>
<organism evidence="9 10">
    <name type="scientific">Peptococcus niger</name>
    <dbReference type="NCBI Taxonomy" id="2741"/>
    <lineage>
        <taxon>Bacteria</taxon>
        <taxon>Bacillati</taxon>
        <taxon>Bacillota</taxon>
        <taxon>Clostridia</taxon>
        <taxon>Eubacteriales</taxon>
        <taxon>Peptococcaceae</taxon>
        <taxon>Peptococcus</taxon>
    </lineage>
</organism>
<dbReference type="GO" id="GO:0016491">
    <property type="term" value="F:oxidoreductase activity"/>
    <property type="evidence" value="ECO:0007669"/>
    <property type="project" value="UniProtKB-KW"/>
</dbReference>
<evidence type="ECO:0000256" key="5">
    <source>
        <dbReference type="ARBA" id="ARBA00023004"/>
    </source>
</evidence>
<dbReference type="Pfam" id="PF03460">
    <property type="entry name" value="NIR_SIR_ferr"/>
    <property type="match status" value="1"/>
</dbReference>
<evidence type="ECO:0000259" key="7">
    <source>
        <dbReference type="Pfam" id="PF01077"/>
    </source>
</evidence>
<keyword evidence="3" id="KW-0479">Metal-binding</keyword>
<keyword evidence="6" id="KW-0411">Iron-sulfur</keyword>
<feature type="domain" description="Nitrite/sulphite reductase 4Fe-4S" evidence="7">
    <location>
        <begin position="99"/>
        <end position="237"/>
    </location>
</feature>
<dbReference type="AlphaFoldDB" id="A0A1G6YQ79"/>
<dbReference type="RefSeq" id="WP_091792141.1">
    <property type="nucleotide sequence ID" value="NZ_FNAF01000010.1"/>
</dbReference>
<evidence type="ECO:0000256" key="1">
    <source>
        <dbReference type="ARBA" id="ARBA00022485"/>
    </source>
</evidence>
<dbReference type="InterPro" id="IPR045854">
    <property type="entry name" value="NO2/SO3_Rdtase_4Fe4S_sf"/>
</dbReference>
<keyword evidence="4" id="KW-0560">Oxidoreductase</keyword>
<keyword evidence="5" id="KW-0408">Iron</keyword>
<name>A0A1G6YQ79_PEPNI</name>
<dbReference type="SUPFAM" id="SSF55124">
    <property type="entry name" value="Nitrite/Sulfite reductase N-terminal domain-like"/>
    <property type="match status" value="2"/>
</dbReference>
<dbReference type="Proteomes" id="UP000198995">
    <property type="component" value="Unassembled WGS sequence"/>
</dbReference>
<dbReference type="InterPro" id="IPR006067">
    <property type="entry name" value="NO2/SO3_Rdtase_4Fe4S_dom"/>
</dbReference>
<dbReference type="GO" id="GO:0020037">
    <property type="term" value="F:heme binding"/>
    <property type="evidence" value="ECO:0007669"/>
    <property type="project" value="InterPro"/>
</dbReference>
<protein>
    <submittedName>
        <fullName evidence="9">Nitrite and sulphite reductase 4Fe-4S domain-containing protein</fullName>
    </submittedName>
</protein>
<evidence type="ECO:0000313" key="9">
    <source>
        <dbReference type="EMBL" id="SDD92559.1"/>
    </source>
</evidence>
<dbReference type="GO" id="GO:0051539">
    <property type="term" value="F:4 iron, 4 sulfur cluster binding"/>
    <property type="evidence" value="ECO:0007669"/>
    <property type="project" value="UniProtKB-KW"/>
</dbReference>